<dbReference type="PROSITE" id="PS51318">
    <property type="entry name" value="TAT"/>
    <property type="match status" value="1"/>
</dbReference>
<dbReference type="PANTHER" id="PTHR30061">
    <property type="entry name" value="MALTOSE-BINDING PERIPLASMIC PROTEIN"/>
    <property type="match status" value="1"/>
</dbReference>
<sequence>MSDQRREFLKKTAALTALTGVAGCVGVSETTETSAPTEGDGGDGNSGDGGSGDESTTTTEEEGLSVVEPENSGGTAELWHARREAEKRSLEAQIETFNGEYDQQVKPSEIAELGTKTETAIPAGKGPHSFDHAHDWAGKYYQNGWVVDASDDLRVDPDEYFTSTGADATQFDGATVGLPYAAETVGLVYNTDIVDEPPETFEEMKSIMDDYHAPSDGKYGLSYPVNSYFQSAWMHAFGGFYYDDANDELGLTNQETVDGLEFIVNQLAPYMPDSPDYGAQAEAFKQGRAPFAINGPWFLGGARDAGVSLDVTSFPTVDGNEPSPYTGVKLLFFSKQMGEGKDANATASREFIEWYTTNPDVLKGLADEHAYIPVHKELAESDDLSPTVSGYASAVSQGIPMPTNPKMQGVWGPTDGALKRAFNGQQTPKKALEQAETEVRENWNS</sequence>
<protein>
    <submittedName>
        <fullName evidence="6">Substrate-binding domain-containing protein</fullName>
    </submittedName>
</protein>
<keyword evidence="7" id="KW-1185">Reference proteome</keyword>
<feature type="compositionally biased region" description="Gly residues" evidence="5">
    <location>
        <begin position="42"/>
        <end position="52"/>
    </location>
</feature>
<feature type="compositionally biased region" description="Basic and acidic residues" evidence="5">
    <location>
        <begin position="430"/>
        <end position="445"/>
    </location>
</feature>
<organism evidence="6 7">
    <name type="scientific">Halorubellus litoreus</name>
    <dbReference type="NCBI Taxonomy" id="755308"/>
    <lineage>
        <taxon>Archaea</taxon>
        <taxon>Methanobacteriati</taxon>
        <taxon>Methanobacteriota</taxon>
        <taxon>Stenosarchaea group</taxon>
        <taxon>Halobacteria</taxon>
        <taxon>Halobacteriales</taxon>
        <taxon>Halorubellaceae</taxon>
        <taxon>Halorubellus</taxon>
    </lineage>
</organism>
<feature type="region of interest" description="Disordered" evidence="5">
    <location>
        <begin position="24"/>
        <end position="76"/>
    </location>
</feature>
<evidence type="ECO:0000256" key="2">
    <source>
        <dbReference type="ARBA" id="ARBA00022448"/>
    </source>
</evidence>
<keyword evidence="3" id="KW-0762">Sugar transport</keyword>
<dbReference type="Gene3D" id="3.40.190.10">
    <property type="entry name" value="Periplasmic binding protein-like II"/>
    <property type="match status" value="2"/>
</dbReference>
<dbReference type="InterPro" id="IPR006060">
    <property type="entry name" value="Maltose/Cyclodextrin-bd"/>
</dbReference>
<proteinExistence type="inferred from homology"/>
<keyword evidence="4" id="KW-0732">Signal</keyword>
<comment type="caution">
    <text evidence="6">The sequence shown here is derived from an EMBL/GenBank/DDBJ whole genome shotgun (WGS) entry which is preliminary data.</text>
</comment>
<dbReference type="PROSITE" id="PS51257">
    <property type="entry name" value="PROKAR_LIPOPROTEIN"/>
    <property type="match status" value="1"/>
</dbReference>
<dbReference type="PANTHER" id="PTHR30061:SF50">
    <property type="entry name" value="MALTOSE_MALTODEXTRIN-BINDING PERIPLASMIC PROTEIN"/>
    <property type="match status" value="1"/>
</dbReference>
<dbReference type="SUPFAM" id="SSF53850">
    <property type="entry name" value="Periplasmic binding protein-like II"/>
    <property type="match status" value="1"/>
</dbReference>
<accession>A0ABD5VCR7</accession>
<dbReference type="Pfam" id="PF13416">
    <property type="entry name" value="SBP_bac_8"/>
    <property type="match status" value="1"/>
</dbReference>
<dbReference type="EMBL" id="JBHSXN010000001">
    <property type="protein sequence ID" value="MFC6951761.1"/>
    <property type="molecule type" value="Genomic_DNA"/>
</dbReference>
<dbReference type="AlphaFoldDB" id="A0ABD5VCR7"/>
<dbReference type="InterPro" id="IPR006059">
    <property type="entry name" value="SBP"/>
</dbReference>
<reference evidence="6 7" key="1">
    <citation type="journal article" date="2019" name="Int. J. Syst. Evol. Microbiol.">
        <title>The Global Catalogue of Microorganisms (GCM) 10K type strain sequencing project: providing services to taxonomists for standard genome sequencing and annotation.</title>
        <authorList>
            <consortium name="The Broad Institute Genomics Platform"/>
            <consortium name="The Broad Institute Genome Sequencing Center for Infectious Disease"/>
            <person name="Wu L."/>
            <person name="Ma J."/>
        </authorList>
    </citation>
    <scope>NUCLEOTIDE SEQUENCE [LARGE SCALE GENOMIC DNA]</scope>
    <source>
        <strain evidence="6 7">GX26</strain>
    </source>
</reference>
<dbReference type="RefSeq" id="WP_336348776.1">
    <property type="nucleotide sequence ID" value="NZ_JAZAQL010000001.1"/>
</dbReference>
<feature type="region of interest" description="Disordered" evidence="5">
    <location>
        <begin position="421"/>
        <end position="445"/>
    </location>
</feature>
<dbReference type="PRINTS" id="PR00181">
    <property type="entry name" value="MALTOSEBP"/>
</dbReference>
<evidence type="ECO:0000256" key="3">
    <source>
        <dbReference type="ARBA" id="ARBA00022597"/>
    </source>
</evidence>
<evidence type="ECO:0000313" key="7">
    <source>
        <dbReference type="Proteomes" id="UP001596395"/>
    </source>
</evidence>
<name>A0ABD5VCR7_9EURY</name>
<gene>
    <name evidence="6" type="ORF">ACFQGB_02690</name>
</gene>
<evidence type="ECO:0000256" key="1">
    <source>
        <dbReference type="ARBA" id="ARBA00008520"/>
    </source>
</evidence>
<comment type="similarity">
    <text evidence="1">Belongs to the bacterial solute-binding protein 1 family.</text>
</comment>
<evidence type="ECO:0000313" key="6">
    <source>
        <dbReference type="EMBL" id="MFC6951761.1"/>
    </source>
</evidence>
<evidence type="ECO:0000256" key="5">
    <source>
        <dbReference type="SAM" id="MobiDB-lite"/>
    </source>
</evidence>
<keyword evidence="2" id="KW-0813">Transport</keyword>
<dbReference type="Proteomes" id="UP001596395">
    <property type="component" value="Unassembled WGS sequence"/>
</dbReference>
<feature type="region of interest" description="Disordered" evidence="5">
    <location>
        <begin position="396"/>
        <end position="415"/>
    </location>
</feature>
<dbReference type="InterPro" id="IPR006311">
    <property type="entry name" value="TAT_signal"/>
</dbReference>
<evidence type="ECO:0000256" key="4">
    <source>
        <dbReference type="ARBA" id="ARBA00022729"/>
    </source>
</evidence>